<evidence type="ECO:0000313" key="1">
    <source>
        <dbReference type="EMBL" id="QIN77655.1"/>
    </source>
</evidence>
<dbReference type="AlphaFoldDB" id="A0A6G8PUT6"/>
<evidence type="ECO:0000313" key="2">
    <source>
        <dbReference type="Proteomes" id="UP000502706"/>
    </source>
</evidence>
<reference evidence="1 2" key="1">
    <citation type="submission" date="2019-10" db="EMBL/GenBank/DDBJ databases">
        <title>Rubrobacter sp nov SCSIO 52915 isolated from a deep-sea sediment in the South China Sea.</title>
        <authorList>
            <person name="Chen R.W."/>
        </authorList>
    </citation>
    <scope>NUCLEOTIDE SEQUENCE [LARGE SCALE GENOMIC DNA]</scope>
    <source>
        <strain evidence="1 2">SCSIO 52915</strain>
    </source>
</reference>
<sequence length="77" mass="8298">MLAEKRVLSIEELEAQTAIELPEREMLALVNVRIDDVVIQVPIGIAANLCNINAAVLAAQLVAGQEAECEAEVDQDL</sequence>
<dbReference type="Proteomes" id="UP000502706">
    <property type="component" value="Chromosome"/>
</dbReference>
<accession>A0A6G8PUT6</accession>
<name>A0A6G8PUT6_9ACTN</name>
<dbReference type="KEGG" id="rmar:GBA65_03065"/>
<gene>
    <name evidence="1" type="ORF">GBA65_03065</name>
</gene>
<keyword evidence="2" id="KW-1185">Reference proteome</keyword>
<organism evidence="1 2">
    <name type="scientific">Rubrobacter marinus</name>
    <dbReference type="NCBI Taxonomy" id="2653852"/>
    <lineage>
        <taxon>Bacteria</taxon>
        <taxon>Bacillati</taxon>
        <taxon>Actinomycetota</taxon>
        <taxon>Rubrobacteria</taxon>
        <taxon>Rubrobacterales</taxon>
        <taxon>Rubrobacteraceae</taxon>
        <taxon>Rubrobacter</taxon>
    </lineage>
</organism>
<dbReference type="EMBL" id="CP045121">
    <property type="protein sequence ID" value="QIN77655.1"/>
    <property type="molecule type" value="Genomic_DNA"/>
</dbReference>
<dbReference type="RefSeq" id="WP_166395334.1">
    <property type="nucleotide sequence ID" value="NZ_CP045121.1"/>
</dbReference>
<proteinExistence type="predicted"/>
<protein>
    <submittedName>
        <fullName evidence="1">Uncharacterized protein</fullName>
    </submittedName>
</protein>